<comment type="caution">
    <text evidence="1">The sequence shown here is derived from an EMBL/GenBank/DDBJ whole genome shotgun (WGS) entry which is preliminary data.</text>
</comment>
<dbReference type="CDD" id="cd22209">
    <property type="entry name" value="EMC10"/>
    <property type="match status" value="1"/>
</dbReference>
<evidence type="ECO:0000313" key="1">
    <source>
        <dbReference type="EMBL" id="KAJ8299024.1"/>
    </source>
</evidence>
<accession>A0ABQ9E493</accession>
<reference evidence="1 2" key="1">
    <citation type="submission" date="2022-12" db="EMBL/GenBank/DDBJ databases">
        <title>Chromosome-level genome of Tegillarca granosa.</title>
        <authorList>
            <person name="Kim J."/>
        </authorList>
    </citation>
    <scope>NUCLEOTIDE SEQUENCE [LARGE SCALE GENOMIC DNA]</scope>
    <source>
        <strain evidence="1">Teg-2019</strain>
        <tissue evidence="1">Adductor muscle</tissue>
    </source>
</reference>
<proteinExistence type="predicted"/>
<evidence type="ECO:0000313" key="2">
    <source>
        <dbReference type="Proteomes" id="UP001217089"/>
    </source>
</evidence>
<organism evidence="1 2">
    <name type="scientific">Tegillarca granosa</name>
    <name type="common">Malaysian cockle</name>
    <name type="synonym">Anadara granosa</name>
    <dbReference type="NCBI Taxonomy" id="220873"/>
    <lineage>
        <taxon>Eukaryota</taxon>
        <taxon>Metazoa</taxon>
        <taxon>Spiralia</taxon>
        <taxon>Lophotrochozoa</taxon>
        <taxon>Mollusca</taxon>
        <taxon>Bivalvia</taxon>
        <taxon>Autobranchia</taxon>
        <taxon>Pteriomorphia</taxon>
        <taxon>Arcoida</taxon>
        <taxon>Arcoidea</taxon>
        <taxon>Arcidae</taxon>
        <taxon>Tegillarca</taxon>
    </lineage>
</organism>
<protein>
    <submittedName>
        <fullName evidence="1">Uncharacterized protein</fullName>
    </submittedName>
</protein>
<dbReference type="EMBL" id="JARBDR010000921">
    <property type="protein sequence ID" value="KAJ8299024.1"/>
    <property type="molecule type" value="Genomic_DNA"/>
</dbReference>
<name>A0ABQ9E493_TEGGR</name>
<dbReference type="Proteomes" id="UP001217089">
    <property type="component" value="Unassembled WGS sequence"/>
</dbReference>
<keyword evidence="2" id="KW-1185">Reference proteome</keyword>
<gene>
    <name evidence="1" type="ORF">KUTeg_023084</name>
</gene>
<sequence length="143" mass="15814">MAVDTDQTRNKENVCAHETSGASSDLLYFNRLSRCPGSYPVYTKRGTIVVQSIKNSKAKFSQSVTLSAEERETLKKLAETNDIYRLRIPFDQSGEVLGVSIATYPSQCEGIQVDNAYLTTWNTTVDVSSTSQGPTGCTLFHLY</sequence>